<evidence type="ECO:0000313" key="4">
    <source>
        <dbReference type="Proteomes" id="UP000332933"/>
    </source>
</evidence>
<feature type="region of interest" description="Disordered" evidence="1">
    <location>
        <begin position="338"/>
        <end position="357"/>
    </location>
</feature>
<gene>
    <name evidence="3" type="primary">Aste57867_23771</name>
    <name evidence="2" type="ORF">As57867_023698</name>
    <name evidence="3" type="ORF">ASTE57867_23771</name>
</gene>
<reference evidence="3 4" key="1">
    <citation type="submission" date="2019-03" db="EMBL/GenBank/DDBJ databases">
        <authorList>
            <person name="Gaulin E."/>
            <person name="Dumas B."/>
        </authorList>
    </citation>
    <scope>NUCLEOTIDE SEQUENCE [LARGE SCALE GENOMIC DNA]</scope>
    <source>
        <strain evidence="3">CBS 568.67</strain>
    </source>
</reference>
<dbReference type="AlphaFoldDB" id="A0A485LNN4"/>
<evidence type="ECO:0000313" key="2">
    <source>
        <dbReference type="EMBL" id="KAF0684245.1"/>
    </source>
</evidence>
<keyword evidence="4" id="KW-1185">Reference proteome</keyword>
<protein>
    <submittedName>
        <fullName evidence="3">Aste57867_23771 protein</fullName>
    </submittedName>
</protein>
<evidence type="ECO:0000313" key="3">
    <source>
        <dbReference type="EMBL" id="VFU00416.1"/>
    </source>
</evidence>
<dbReference type="EMBL" id="CAADRA010007331">
    <property type="protein sequence ID" value="VFU00416.1"/>
    <property type="molecule type" value="Genomic_DNA"/>
</dbReference>
<sequence length="357" mass="39496">MMRPMTPFSAGAFVGGPHINPAALPRVSSSLSPAALKDECRARGLPNFASMTKAQLLESLVAGTILLTALPEFIYVEKVKSIMQDEASRQAEEASALHAAAAADWTPRRQQEVAAQIPLHIYSMPAVHACRVANTSVLRVHGQPRTERAQCRVSEFLCSRFPWVSCEKCNFDVCYDCGHYLQLAPAEQFRRRQEHAAEMAAAAASNSSKRDRGSGDVDDATAAVKRSRPFAQANQQDPKTLLPFVVWTCLDNSGQQQRQTTCHGTCLTVGEANARARHVFYTENPWGLVSGDLEASEETMTSDKLVHFETTRHETRWTVAVTRAQVDRQDDMQVLPSDDEEMECHPMSRPTAWPRAA</sequence>
<feature type="region of interest" description="Disordered" evidence="1">
    <location>
        <begin position="200"/>
        <end position="220"/>
    </location>
</feature>
<proteinExistence type="predicted"/>
<organism evidence="3 4">
    <name type="scientific">Aphanomyces stellatus</name>
    <dbReference type="NCBI Taxonomy" id="120398"/>
    <lineage>
        <taxon>Eukaryota</taxon>
        <taxon>Sar</taxon>
        <taxon>Stramenopiles</taxon>
        <taxon>Oomycota</taxon>
        <taxon>Saprolegniomycetes</taxon>
        <taxon>Saprolegniales</taxon>
        <taxon>Verrucalvaceae</taxon>
        <taxon>Aphanomyces</taxon>
    </lineage>
</organism>
<accession>A0A485LNN4</accession>
<name>A0A485LNN4_9STRA</name>
<dbReference type="Proteomes" id="UP000332933">
    <property type="component" value="Unassembled WGS sequence"/>
</dbReference>
<reference evidence="2" key="2">
    <citation type="submission" date="2019-06" db="EMBL/GenBank/DDBJ databases">
        <title>Genomics analysis of Aphanomyces spp. identifies a new class of oomycete effector associated with host adaptation.</title>
        <authorList>
            <person name="Gaulin E."/>
        </authorList>
    </citation>
    <scope>NUCLEOTIDE SEQUENCE</scope>
    <source>
        <strain evidence="2">CBS 578.67</strain>
    </source>
</reference>
<dbReference type="OrthoDB" id="2150371at2759"/>
<evidence type="ECO:0000256" key="1">
    <source>
        <dbReference type="SAM" id="MobiDB-lite"/>
    </source>
</evidence>
<dbReference type="EMBL" id="VJMH01007305">
    <property type="protein sequence ID" value="KAF0684245.1"/>
    <property type="molecule type" value="Genomic_DNA"/>
</dbReference>